<reference evidence="3" key="2">
    <citation type="journal article" date="2024" name="Plant">
        <title>Genomic evolution and insights into agronomic trait innovations of Sesamum species.</title>
        <authorList>
            <person name="Miao H."/>
            <person name="Wang L."/>
            <person name="Qu L."/>
            <person name="Liu H."/>
            <person name="Sun Y."/>
            <person name="Le M."/>
            <person name="Wang Q."/>
            <person name="Wei S."/>
            <person name="Zheng Y."/>
            <person name="Lin W."/>
            <person name="Duan Y."/>
            <person name="Cao H."/>
            <person name="Xiong S."/>
            <person name="Wang X."/>
            <person name="Wei L."/>
            <person name="Li C."/>
            <person name="Ma Q."/>
            <person name="Ju M."/>
            <person name="Zhao R."/>
            <person name="Li G."/>
            <person name="Mu C."/>
            <person name="Tian Q."/>
            <person name="Mei H."/>
            <person name="Zhang T."/>
            <person name="Gao T."/>
            <person name="Zhang H."/>
        </authorList>
    </citation>
    <scope>NUCLEOTIDE SEQUENCE</scope>
    <source>
        <strain evidence="3">KEN8</strain>
    </source>
</reference>
<organism evidence="3">
    <name type="scientific">Sesamum calycinum</name>
    <dbReference type="NCBI Taxonomy" id="2727403"/>
    <lineage>
        <taxon>Eukaryota</taxon>
        <taxon>Viridiplantae</taxon>
        <taxon>Streptophyta</taxon>
        <taxon>Embryophyta</taxon>
        <taxon>Tracheophyta</taxon>
        <taxon>Spermatophyta</taxon>
        <taxon>Magnoliopsida</taxon>
        <taxon>eudicotyledons</taxon>
        <taxon>Gunneridae</taxon>
        <taxon>Pentapetalae</taxon>
        <taxon>asterids</taxon>
        <taxon>lamiids</taxon>
        <taxon>Lamiales</taxon>
        <taxon>Pedaliaceae</taxon>
        <taxon>Sesamum</taxon>
    </lineage>
</organism>
<feature type="domain" description="Chromo" evidence="2">
    <location>
        <begin position="69"/>
        <end position="121"/>
    </location>
</feature>
<evidence type="ECO:0000256" key="1">
    <source>
        <dbReference type="SAM" id="Coils"/>
    </source>
</evidence>
<protein>
    <recommendedName>
        <fullName evidence="2">Chromo domain-containing protein</fullName>
    </recommendedName>
</protein>
<name>A0AAW2Q3L0_9LAMI</name>
<dbReference type="AlphaFoldDB" id="A0AAW2Q3L0"/>
<keyword evidence="1" id="KW-0175">Coiled coil</keyword>
<dbReference type="PROSITE" id="PS50013">
    <property type="entry name" value="CHROMO_2"/>
    <property type="match status" value="1"/>
</dbReference>
<feature type="coiled-coil region" evidence="1">
    <location>
        <begin position="34"/>
        <end position="61"/>
    </location>
</feature>
<dbReference type="SUPFAM" id="SSF54160">
    <property type="entry name" value="Chromo domain-like"/>
    <property type="match status" value="1"/>
</dbReference>
<evidence type="ECO:0000259" key="2">
    <source>
        <dbReference type="PROSITE" id="PS50013"/>
    </source>
</evidence>
<proteinExistence type="predicted"/>
<gene>
    <name evidence="3" type="ORF">Scaly_1174200</name>
</gene>
<dbReference type="InterPro" id="IPR000953">
    <property type="entry name" value="Chromo/chromo_shadow_dom"/>
</dbReference>
<dbReference type="InterPro" id="IPR016197">
    <property type="entry name" value="Chromo-like_dom_sf"/>
</dbReference>
<evidence type="ECO:0000313" key="3">
    <source>
        <dbReference type="EMBL" id="KAL0362190.1"/>
    </source>
</evidence>
<dbReference type="EMBL" id="JACGWM010000007">
    <property type="protein sequence ID" value="KAL0362190.1"/>
    <property type="molecule type" value="Genomic_DNA"/>
</dbReference>
<dbReference type="SMART" id="SM00298">
    <property type="entry name" value="CHROMO"/>
    <property type="match status" value="1"/>
</dbReference>
<dbReference type="InterPro" id="IPR023780">
    <property type="entry name" value="Chromo_domain"/>
</dbReference>
<comment type="caution">
    <text evidence="3">The sequence shown here is derived from an EMBL/GenBank/DDBJ whole genome shotgun (WGS) entry which is preliminary data.</text>
</comment>
<dbReference type="Pfam" id="PF00385">
    <property type="entry name" value="Chromo"/>
    <property type="match status" value="1"/>
</dbReference>
<accession>A0AAW2Q3L0</accession>
<sequence length="206" mass="23233">MSPFELAYGQQSTMPHEVAVQKMGGNCLVVYRFARSKQELLDKAKDSLAKAQRRMKKFGRRSVRKEFEKSVLKILDHRTMGQSKKNRRTNYLVHWSGESEVDATWESDVTLWQFKGKLDEYWAVKGVTPPTRTLDSPCGGGRWSVGLLDAGVRGQAGCARRAGRLGRRVRCTRQRARHSDIMQANLAGACAELDGGRDTRQWCADA</sequence>
<dbReference type="Gene3D" id="2.40.50.40">
    <property type="match status" value="1"/>
</dbReference>
<reference evidence="3" key="1">
    <citation type="submission" date="2020-06" db="EMBL/GenBank/DDBJ databases">
        <authorList>
            <person name="Li T."/>
            <person name="Hu X."/>
            <person name="Zhang T."/>
            <person name="Song X."/>
            <person name="Zhang H."/>
            <person name="Dai N."/>
            <person name="Sheng W."/>
            <person name="Hou X."/>
            <person name="Wei L."/>
        </authorList>
    </citation>
    <scope>NUCLEOTIDE SEQUENCE</scope>
    <source>
        <strain evidence="3">KEN8</strain>
        <tissue evidence="3">Leaf</tissue>
    </source>
</reference>